<proteinExistence type="predicted"/>
<dbReference type="Proteomes" id="UP000813463">
    <property type="component" value="Chromosome 3"/>
</dbReference>
<gene>
    <name evidence="2 3 4 5" type="primary">LOC110798388</name>
</gene>
<evidence type="ECO:0000313" key="5">
    <source>
        <dbReference type="RefSeq" id="XP_056694132.1"/>
    </source>
</evidence>
<evidence type="ECO:0000313" key="4">
    <source>
        <dbReference type="RefSeq" id="XP_056694131.1"/>
    </source>
</evidence>
<reference evidence="1" key="1">
    <citation type="journal article" date="2021" name="Nat. Commun.">
        <title>Genomic analyses provide insights into spinach domestication and the genetic basis of agronomic traits.</title>
        <authorList>
            <person name="Cai X."/>
            <person name="Sun X."/>
            <person name="Xu C."/>
            <person name="Sun H."/>
            <person name="Wang X."/>
            <person name="Ge C."/>
            <person name="Zhang Z."/>
            <person name="Wang Q."/>
            <person name="Fei Z."/>
            <person name="Jiao C."/>
            <person name="Wang Q."/>
        </authorList>
    </citation>
    <scope>NUCLEOTIDE SEQUENCE [LARGE SCALE GENOMIC DNA]</scope>
    <source>
        <strain evidence="1">cv. Varoflay</strain>
    </source>
</reference>
<reference evidence="2 3" key="2">
    <citation type="submission" date="2025-05" db="UniProtKB">
        <authorList>
            <consortium name="RefSeq"/>
        </authorList>
    </citation>
    <scope>IDENTIFICATION</scope>
    <source>
        <tissue evidence="2 3">Leaf</tissue>
    </source>
</reference>
<keyword evidence="1" id="KW-1185">Reference proteome</keyword>
<evidence type="ECO:0000313" key="3">
    <source>
        <dbReference type="RefSeq" id="XP_056694129.1"/>
    </source>
</evidence>
<protein>
    <submittedName>
        <fullName evidence="2 3">E3 ubiquitin-protein ligase BRE1-like 2 isoform X1</fullName>
    </submittedName>
</protein>
<organism evidence="1 2">
    <name type="scientific">Spinacia oleracea</name>
    <name type="common">Spinach</name>
    <dbReference type="NCBI Taxonomy" id="3562"/>
    <lineage>
        <taxon>Eukaryota</taxon>
        <taxon>Viridiplantae</taxon>
        <taxon>Streptophyta</taxon>
        <taxon>Embryophyta</taxon>
        <taxon>Tracheophyta</taxon>
        <taxon>Spermatophyta</taxon>
        <taxon>Magnoliopsida</taxon>
        <taxon>eudicotyledons</taxon>
        <taxon>Gunneridae</taxon>
        <taxon>Pentapetalae</taxon>
        <taxon>Caryophyllales</taxon>
        <taxon>Chenopodiaceae</taxon>
        <taxon>Chenopodioideae</taxon>
        <taxon>Anserineae</taxon>
        <taxon>Spinacia</taxon>
    </lineage>
</organism>
<dbReference type="AlphaFoldDB" id="A0A9R0J134"/>
<dbReference type="RefSeq" id="XP_056694131.1">
    <property type="nucleotide sequence ID" value="XM_056838153.1"/>
</dbReference>
<accession>A0A9R0J134</accession>
<dbReference type="RefSeq" id="XP_021859259.2">
    <property type="nucleotide sequence ID" value="XM_022003567.2"/>
</dbReference>
<evidence type="ECO:0000313" key="1">
    <source>
        <dbReference type="Proteomes" id="UP000813463"/>
    </source>
</evidence>
<evidence type="ECO:0000313" key="2">
    <source>
        <dbReference type="RefSeq" id="XP_021859259.2"/>
    </source>
</evidence>
<dbReference type="GeneID" id="110798388"/>
<dbReference type="KEGG" id="soe:110798388"/>
<name>A0A9R0J134_SPIOL</name>
<dbReference type="RefSeq" id="XP_056694132.1">
    <property type="nucleotide sequence ID" value="XM_056838154.1"/>
</dbReference>
<dbReference type="RefSeq" id="XP_056694129.1">
    <property type="nucleotide sequence ID" value="XM_056838151.1"/>
</dbReference>
<sequence>MKNLSVHLLSPEFKEYVDEDATVGLEAFSRIPHVVPQMLSVNLKVLQDLIAEDANSIQVVIDGLRQKHSEHANKIQSYIQNQSVDETEIKYLQAGLSKKSGGCVFALQDEQLQATQQCTQSTRTTILMVVQSMNMKQLIHESSPLLL</sequence>